<dbReference type="Proteomes" id="UP001497525">
    <property type="component" value="Unassembled WGS sequence"/>
</dbReference>
<comment type="caution">
    <text evidence="2">The sequence shown here is derived from an EMBL/GenBank/DDBJ whole genome shotgun (WGS) entry which is preliminary data.</text>
</comment>
<evidence type="ECO:0000313" key="2">
    <source>
        <dbReference type="EMBL" id="CAL5138221.1"/>
    </source>
</evidence>
<proteinExistence type="predicted"/>
<feature type="region of interest" description="Disordered" evidence="1">
    <location>
        <begin position="484"/>
        <end position="519"/>
    </location>
</feature>
<feature type="region of interest" description="Disordered" evidence="1">
    <location>
        <begin position="1340"/>
        <end position="1371"/>
    </location>
</feature>
<accession>A0AAV2TQE7</accession>
<dbReference type="EMBL" id="CAXLJL010000489">
    <property type="protein sequence ID" value="CAL5138221.1"/>
    <property type="molecule type" value="Genomic_DNA"/>
</dbReference>
<name>A0AAV2TQE7_CALDB</name>
<feature type="compositionally biased region" description="Basic residues" evidence="1">
    <location>
        <begin position="408"/>
        <end position="417"/>
    </location>
</feature>
<organism evidence="2 3">
    <name type="scientific">Calicophoron daubneyi</name>
    <name type="common">Rumen fluke</name>
    <name type="synonym">Paramphistomum daubneyi</name>
    <dbReference type="NCBI Taxonomy" id="300641"/>
    <lineage>
        <taxon>Eukaryota</taxon>
        <taxon>Metazoa</taxon>
        <taxon>Spiralia</taxon>
        <taxon>Lophotrochozoa</taxon>
        <taxon>Platyhelminthes</taxon>
        <taxon>Trematoda</taxon>
        <taxon>Digenea</taxon>
        <taxon>Plagiorchiida</taxon>
        <taxon>Pronocephalata</taxon>
        <taxon>Paramphistomoidea</taxon>
        <taxon>Paramphistomidae</taxon>
        <taxon>Calicophoron</taxon>
    </lineage>
</organism>
<protein>
    <submittedName>
        <fullName evidence="2">Uncharacterized protein</fullName>
    </submittedName>
</protein>
<feature type="region of interest" description="Disordered" evidence="1">
    <location>
        <begin position="1299"/>
        <end position="1328"/>
    </location>
</feature>
<feature type="compositionally biased region" description="Low complexity" evidence="1">
    <location>
        <begin position="505"/>
        <end position="519"/>
    </location>
</feature>
<gene>
    <name evidence="2" type="ORF">CDAUBV1_LOCUS12828</name>
</gene>
<evidence type="ECO:0000256" key="1">
    <source>
        <dbReference type="SAM" id="MobiDB-lite"/>
    </source>
</evidence>
<feature type="compositionally biased region" description="Basic residues" evidence="1">
    <location>
        <begin position="1441"/>
        <end position="1457"/>
    </location>
</feature>
<feature type="compositionally biased region" description="Pro residues" evidence="1">
    <location>
        <begin position="437"/>
        <end position="449"/>
    </location>
</feature>
<feature type="region of interest" description="Disordered" evidence="1">
    <location>
        <begin position="1431"/>
        <end position="1475"/>
    </location>
</feature>
<reference evidence="2" key="1">
    <citation type="submission" date="2024-06" db="EMBL/GenBank/DDBJ databases">
        <authorList>
            <person name="Liu X."/>
            <person name="Lenzi L."/>
            <person name="Haldenby T S."/>
            <person name="Uol C."/>
        </authorList>
    </citation>
    <scope>NUCLEOTIDE SEQUENCE</scope>
</reference>
<feature type="region of interest" description="Disordered" evidence="1">
    <location>
        <begin position="397"/>
        <end position="456"/>
    </location>
</feature>
<evidence type="ECO:0000313" key="3">
    <source>
        <dbReference type="Proteomes" id="UP001497525"/>
    </source>
</evidence>
<sequence>MLFGSVEPDSSTCRKSPVPGEFSALQRVYPHFERPTGYSYQVPDLLQSENLSPFFGATITAYSRPSQPAVYYTPRLCYPSPPTFWPPCSHPVRIQPLAPSQSVNLLPAFPLMPKFPIPGTGQPAPATIVQPTWIVDQTSRTVFLSTPLVADQLSPNNPLTCLRAPPHQHTWAASQSPQNLNPSTPWIRFPSVHQQQYSYFQGSLAPTATVCNVLQNQGTVFPTLLSIMPNETLSIAPASSFPDQSLVCQLANREPLNSMTMPCEAVTMDPTAAQRSRLPSTICLPVTPSAVPFGFSSSTHSGQRSEYQKTSGVYPDGSALVQTSFNPNLNPPSTTTCISLSTNVISTWSASPKPPIGTVHHFSMRPAARSVDGHREINLLGEEIVPELQTSNVVLDSDQLNAPEGTISRRKQNRPHRIPHEPTLEKLASSTSTPRSGPLPHPLSLPPVPGGQDSGCDEDKNVHYKCSCCPFTASRYDRVYRHIQRRHKPGKRPTIGDDAYPANHSNSSDSLGESSRSLLSPVTLPSSSIDLLPSSSLSSASDLCLPSSTTRTCFGGGQSMLRSLVSTNSTVAETQISSNSREQIIPRDSTFTLQPPTAAAVQCMTSPVIPAISCSVGSFAVLASSNPRQKLSTVVLPHSGHSADGHESIFSSSCPNPSFLVTPTQNEPHSTSEKPLPQIVAPSPISRCLEQNLGVSACRASIAANHTANFETALFPVSSALTKLLLASPTDTSCSQLATSSAVGSTQTEVSSVVQPTEDMPCMMSAMVDLVVSPASTRKWSTRPTSVQSVISNPISEVYSLPQDSNQLVLSSHSVLSTCSTVHSGAYNQIGIASASEAHEPSTVACMVPSTESLSIPVRPTSVPITNPPPLSPNLARCSNSKSVSETHSPLHVIESNETGRPDSASSEVEITGCFIPSHGEIDATTRSEAVATNTANNSASTCNQINEDNGANEMPIMESISPPPIVSKLKCSIRKTSQPVLPSADKEQLILVRGLQVLAAIDALRKKPDREETDAAGSCVVPDMLSNQAVSVTDDAEVYPSPPTSGCPADVLVSSSSECPQMFPVVSDVLSQSLPSVIITPLKNRDVTGRAYENSFPPHDVTIVSDEEENIEETDTNSDLSPEKLPICTVDNLLPKSPKDLLASDRSMLSLMLANPLKSNLGNHACNPVVCLSRCGVTASPVPQATVPLGNRGTTSSSILSWFSACSSATPTKQTQRSAISSVDISSSSRGIRIQSAESISSSNLGTKTSGLPIFVQNILTGVPHRPVDDTSLEELFEQTSDDYIISRSFANCQSASKSQASGTNSRSANAPSLTANLPDPTSSASALASFRPHESAVFLPSSDFPRQPRKRARLSTSGGGNYSGVYNRLPRENTDNFSNCSEMSSSSSVAAADDDDDLVFVSCGSERRHSLRRLDYCEICAKNGTALCAHRHSTDPTGTKKKVRQRKSKRPRSRSRSVETKEDTTSAPSTPSSIVTISSSATIADPNSAKQNADIYDIAEEETIQEAPVTHLADLQNNGPFVVLSPGPVQPLSPEKGSDSDIQLTEKPTFAVPAVKHHRRKSPLRPLRNDPLIFSEEYRPENRIMVDVATGEVFVDGQSLRDLVPSLKATKNRPLNRSRKRNARLFHRVGNQSAPRARKRTTRGVIAPGKYKAAPSLPLGRTTGGSAIESSTLSKSRSCNGRFSHTHENHNVLNSSALVTRTSSLTISTDKAVYKSANNGGRTETRPPIPVLRIKIRSENQIHA</sequence>